<gene>
    <name evidence="7" type="ORF">BLNAU_82</name>
</gene>
<organism evidence="7 8">
    <name type="scientific">Blattamonas nauphoetae</name>
    <dbReference type="NCBI Taxonomy" id="2049346"/>
    <lineage>
        <taxon>Eukaryota</taxon>
        <taxon>Metamonada</taxon>
        <taxon>Preaxostyla</taxon>
        <taxon>Oxymonadida</taxon>
        <taxon>Blattamonas</taxon>
    </lineage>
</organism>
<dbReference type="InterPro" id="IPR006910">
    <property type="entry name" value="Rad21_Rec8_N"/>
</dbReference>
<accession>A0ABQ9YM12</accession>
<name>A0ABQ9YM12_9EUKA</name>
<feature type="region of interest" description="Disordered" evidence="4">
    <location>
        <begin position="469"/>
        <end position="507"/>
    </location>
</feature>
<dbReference type="PANTHER" id="PTHR12585">
    <property type="entry name" value="SCC1 / RAD21 FAMILY MEMBER"/>
    <property type="match status" value="1"/>
</dbReference>
<keyword evidence="8" id="KW-1185">Reference proteome</keyword>
<protein>
    <submittedName>
        <fullName evidence="7">Uncharacterized protein</fullName>
    </submittedName>
</protein>
<dbReference type="Pfam" id="PF04825">
    <property type="entry name" value="Rad21_Rec8_N"/>
    <property type="match status" value="1"/>
</dbReference>
<dbReference type="PANTHER" id="PTHR12585:SF64">
    <property type="entry name" value="SISTER CHROMATID COHESION 1 PROTEIN 1"/>
    <property type="match status" value="1"/>
</dbReference>
<dbReference type="SUPFAM" id="SSF46785">
    <property type="entry name" value="Winged helix' DNA-binding domain"/>
    <property type="match status" value="1"/>
</dbReference>
<feature type="domain" description="Rad21/Rec8-like protein C-terminal eukaryotic" evidence="5">
    <location>
        <begin position="646"/>
        <end position="691"/>
    </location>
</feature>
<evidence type="ECO:0000256" key="3">
    <source>
        <dbReference type="ARBA" id="ARBA00023242"/>
    </source>
</evidence>
<sequence>MSFKSTNLLFTQGALAPIWHAGTTSKLPKRIVERVDLVGTSELITKSISPAHIRQGGILLLGLVRIFDKKSRLLHLSLVDSATRLTHSVRTAHIDLPMEQRHVKRRTITLSDRATGELVNIGDDILNVRRTTGSSLSGFDIQRDNGELEAFMTLPEVGFTDWDKIAEFAYAEDLPFDLNENIHQDITRTPSFFSGHDFNAPPSPVHTPTDFTASPSQLTPTHHLFSPLDIAQPVHPATLHHSQTRAQTSSLLSSTLLSILLSNPETPNLFTLLSAPDYLDRLSEVLAECSNPLIDETMELDRETLQDWLNDPSDLVKDTTEHEEPKLPPVLASLVKTHSHESLLSVINEALFASPSTEDSVDVRRLRTFLSSTSFETAAGDFAICVEGDGGIKRSLWEIEDYGDEPDGSITWTLNNWTKEQRLETLQEQMMETEEDVRTPTPPPVETPLFDLRQETPETARVFSEIVESEARPTRQRRKPIRFSEPSSPIETPHRHSPITMGSRSIPDGIRLTPIIADTESQERMERDELVEGPTAVEQSTQDLFSSFYHRIHSVIRKEKDWNGVFHVRAESPSPSPPPSPTLGGHPLRRRREVDSSPSTYLEKQREKKRRMGNETVSGILKFLLLLEDRKTDLFTELVDEDKQVSISSKQLMNGVSRRRKARLFLSLLVLEGNGMVKMTQARPYDTIRIRGNIERIEEIL</sequence>
<evidence type="ECO:0000313" key="7">
    <source>
        <dbReference type="EMBL" id="KAK2964782.1"/>
    </source>
</evidence>
<dbReference type="EMBL" id="JARBJD010000001">
    <property type="protein sequence ID" value="KAK2964782.1"/>
    <property type="molecule type" value="Genomic_DNA"/>
</dbReference>
<feature type="domain" description="Rad21/Rec8-like protein N-terminal" evidence="6">
    <location>
        <begin position="3"/>
        <end position="103"/>
    </location>
</feature>
<evidence type="ECO:0000259" key="5">
    <source>
        <dbReference type="Pfam" id="PF04824"/>
    </source>
</evidence>
<dbReference type="Proteomes" id="UP001281761">
    <property type="component" value="Unassembled WGS sequence"/>
</dbReference>
<proteinExistence type="inferred from homology"/>
<reference evidence="7 8" key="1">
    <citation type="journal article" date="2022" name="bioRxiv">
        <title>Genomics of Preaxostyla Flagellates Illuminates Evolutionary Transitions and the Path Towards Mitochondrial Loss.</title>
        <authorList>
            <person name="Novak L.V.F."/>
            <person name="Treitli S.C."/>
            <person name="Pyrih J."/>
            <person name="Halakuc P."/>
            <person name="Pipaliya S.V."/>
            <person name="Vacek V."/>
            <person name="Brzon O."/>
            <person name="Soukal P."/>
            <person name="Eme L."/>
            <person name="Dacks J.B."/>
            <person name="Karnkowska A."/>
            <person name="Elias M."/>
            <person name="Hampl V."/>
        </authorList>
    </citation>
    <scope>NUCLEOTIDE SEQUENCE [LARGE SCALE GENOMIC DNA]</scope>
    <source>
        <strain evidence="7">NAU3</strain>
        <tissue evidence="7">Gut</tissue>
    </source>
</reference>
<feature type="region of interest" description="Disordered" evidence="4">
    <location>
        <begin position="193"/>
        <end position="214"/>
    </location>
</feature>
<feature type="region of interest" description="Disordered" evidence="4">
    <location>
        <begin position="568"/>
        <end position="610"/>
    </location>
</feature>
<dbReference type="InterPro" id="IPR023093">
    <property type="entry name" value="ScpA-like_C"/>
</dbReference>
<dbReference type="Pfam" id="PF04824">
    <property type="entry name" value="Rad21_Rec8"/>
    <property type="match status" value="1"/>
</dbReference>
<comment type="caution">
    <text evidence="7">The sequence shown here is derived from an EMBL/GenBank/DDBJ whole genome shotgun (WGS) entry which is preliminary data.</text>
</comment>
<keyword evidence="3" id="KW-0539">Nucleus</keyword>
<comment type="subcellular location">
    <subcellularLocation>
        <location evidence="1">Nucleus</location>
    </subcellularLocation>
</comment>
<dbReference type="InterPro" id="IPR036390">
    <property type="entry name" value="WH_DNA-bd_sf"/>
</dbReference>
<evidence type="ECO:0000259" key="6">
    <source>
        <dbReference type="Pfam" id="PF04825"/>
    </source>
</evidence>
<evidence type="ECO:0000256" key="4">
    <source>
        <dbReference type="SAM" id="MobiDB-lite"/>
    </source>
</evidence>
<dbReference type="InterPro" id="IPR039781">
    <property type="entry name" value="Rad21/Rec8-like"/>
</dbReference>
<dbReference type="Gene3D" id="1.10.10.580">
    <property type="entry name" value="Structural maintenance of chromosome 1. Chain E"/>
    <property type="match status" value="1"/>
</dbReference>
<dbReference type="InterPro" id="IPR006909">
    <property type="entry name" value="Rad21/Rec8_C_eu"/>
</dbReference>
<evidence type="ECO:0000313" key="8">
    <source>
        <dbReference type="Proteomes" id="UP001281761"/>
    </source>
</evidence>
<evidence type="ECO:0000256" key="2">
    <source>
        <dbReference type="ARBA" id="ARBA00009870"/>
    </source>
</evidence>
<evidence type="ECO:0000256" key="1">
    <source>
        <dbReference type="ARBA" id="ARBA00004123"/>
    </source>
</evidence>
<comment type="similarity">
    <text evidence="2">Belongs to the rad21 family.</text>
</comment>